<evidence type="ECO:0000256" key="5">
    <source>
        <dbReference type="RuleBase" id="RU004379"/>
    </source>
</evidence>
<feature type="transmembrane region" description="Helical" evidence="5">
    <location>
        <begin position="137"/>
        <end position="155"/>
    </location>
</feature>
<keyword evidence="4 5" id="KW-0472">Membrane</keyword>
<dbReference type="GO" id="GO:0016020">
    <property type="term" value="C:membrane"/>
    <property type="evidence" value="ECO:0007669"/>
    <property type="project" value="UniProtKB-SubCell"/>
</dbReference>
<comment type="caution">
    <text evidence="6">The sequence shown here is derived from an EMBL/GenBank/DDBJ whole genome shotgun (WGS) entry which is preliminary data.</text>
</comment>
<dbReference type="GO" id="GO:0043066">
    <property type="term" value="P:negative regulation of apoptotic process"/>
    <property type="evidence" value="ECO:0007669"/>
    <property type="project" value="TreeGrafter"/>
</dbReference>
<proteinExistence type="inferred from homology"/>
<dbReference type="AlphaFoldDB" id="A0AA38MGM0"/>
<comment type="subcellular location">
    <subcellularLocation>
        <location evidence="1">Membrane</location>
        <topology evidence="1">Multi-pass membrane protein</topology>
    </subcellularLocation>
</comment>
<dbReference type="InterPro" id="IPR006214">
    <property type="entry name" value="Bax_inhibitor_1-related"/>
</dbReference>
<gene>
    <name evidence="6" type="ORF">Zmor_015611</name>
</gene>
<feature type="transmembrane region" description="Helical" evidence="5">
    <location>
        <begin position="222"/>
        <end position="244"/>
    </location>
</feature>
<dbReference type="Proteomes" id="UP001168821">
    <property type="component" value="Unassembled WGS sequence"/>
</dbReference>
<dbReference type="PANTHER" id="PTHR23291:SF50">
    <property type="entry name" value="PROTEIN LIFEGUARD 4"/>
    <property type="match status" value="1"/>
</dbReference>
<comment type="similarity">
    <text evidence="5">Belongs to the BI1 family.</text>
</comment>
<evidence type="ECO:0000256" key="2">
    <source>
        <dbReference type="ARBA" id="ARBA00022692"/>
    </source>
</evidence>
<evidence type="ECO:0000256" key="3">
    <source>
        <dbReference type="ARBA" id="ARBA00022989"/>
    </source>
</evidence>
<accession>A0AA38MGM0</accession>
<keyword evidence="7" id="KW-1185">Reference proteome</keyword>
<sequence>MSSTVPLILEEDCERGGKDYDEDGIENDFAYRNNVMQATKGIRMAFIRKVYGLLSMQLLLTVIVASICMFTPPIKNFVHTNNWMLMVALFGSFGLLLALHVKRRDSPANLILLAAFTVVEAYTIGVILTFYSQAVVLQALLLTLVVLGGLTFYTFQTKHDFSAMHSSLFAGLCILIIGGFMQVFFQSTTFEIIISLGGAFLFCLFIIFDTQMMMKTLSPEEYILATINLYMDILNLFLYILRILQAMNRQ</sequence>
<feature type="transmembrane region" description="Helical" evidence="5">
    <location>
        <begin position="80"/>
        <end position="99"/>
    </location>
</feature>
<keyword evidence="3 5" id="KW-1133">Transmembrane helix</keyword>
<evidence type="ECO:0008006" key="8">
    <source>
        <dbReference type="Google" id="ProtNLM"/>
    </source>
</evidence>
<dbReference type="Pfam" id="PF01027">
    <property type="entry name" value="Bax1-I"/>
    <property type="match status" value="1"/>
</dbReference>
<reference evidence="6" key="1">
    <citation type="journal article" date="2023" name="G3 (Bethesda)">
        <title>Whole genome assemblies of Zophobas morio and Tenebrio molitor.</title>
        <authorList>
            <person name="Kaur S."/>
            <person name="Stinson S.A."/>
            <person name="diCenzo G.C."/>
        </authorList>
    </citation>
    <scope>NUCLEOTIDE SEQUENCE</scope>
    <source>
        <strain evidence="6">QUZm001</strain>
    </source>
</reference>
<organism evidence="6 7">
    <name type="scientific">Zophobas morio</name>
    <dbReference type="NCBI Taxonomy" id="2755281"/>
    <lineage>
        <taxon>Eukaryota</taxon>
        <taxon>Metazoa</taxon>
        <taxon>Ecdysozoa</taxon>
        <taxon>Arthropoda</taxon>
        <taxon>Hexapoda</taxon>
        <taxon>Insecta</taxon>
        <taxon>Pterygota</taxon>
        <taxon>Neoptera</taxon>
        <taxon>Endopterygota</taxon>
        <taxon>Coleoptera</taxon>
        <taxon>Polyphaga</taxon>
        <taxon>Cucujiformia</taxon>
        <taxon>Tenebrionidae</taxon>
        <taxon>Zophobas</taxon>
    </lineage>
</organism>
<evidence type="ECO:0000313" key="6">
    <source>
        <dbReference type="EMBL" id="KAJ3656540.1"/>
    </source>
</evidence>
<evidence type="ECO:0000256" key="4">
    <source>
        <dbReference type="ARBA" id="ARBA00023136"/>
    </source>
</evidence>
<keyword evidence="2 5" id="KW-0812">Transmembrane</keyword>
<feature type="transmembrane region" description="Helical" evidence="5">
    <location>
        <begin position="50"/>
        <end position="74"/>
    </location>
</feature>
<feature type="transmembrane region" description="Helical" evidence="5">
    <location>
        <begin position="167"/>
        <end position="186"/>
    </location>
</feature>
<evidence type="ECO:0000313" key="7">
    <source>
        <dbReference type="Proteomes" id="UP001168821"/>
    </source>
</evidence>
<dbReference type="EMBL" id="JALNTZ010000004">
    <property type="protein sequence ID" value="KAJ3656540.1"/>
    <property type="molecule type" value="Genomic_DNA"/>
</dbReference>
<feature type="transmembrane region" description="Helical" evidence="5">
    <location>
        <begin position="111"/>
        <end position="131"/>
    </location>
</feature>
<evidence type="ECO:0000256" key="1">
    <source>
        <dbReference type="ARBA" id="ARBA00004141"/>
    </source>
</evidence>
<name>A0AA38MGM0_9CUCU</name>
<feature type="transmembrane region" description="Helical" evidence="5">
    <location>
        <begin position="192"/>
        <end position="210"/>
    </location>
</feature>
<dbReference type="PANTHER" id="PTHR23291">
    <property type="entry name" value="BAX INHIBITOR-RELATED"/>
    <property type="match status" value="1"/>
</dbReference>
<protein>
    <recommendedName>
        <fullName evidence="8">Transmembrane BAX inhibitor motif-containing protein 4</fullName>
    </recommendedName>
</protein>